<dbReference type="EMBL" id="JBHSMP010000017">
    <property type="protein sequence ID" value="MFC5430161.1"/>
    <property type="molecule type" value="Genomic_DNA"/>
</dbReference>
<sequence>MQIISAQQIQSALDWPGVLDALSSRPDAWRRWLSTADFHDVKA</sequence>
<evidence type="ECO:0000313" key="2">
    <source>
        <dbReference type="Proteomes" id="UP001596103"/>
    </source>
</evidence>
<reference evidence="2" key="1">
    <citation type="journal article" date="2019" name="Int. J. Syst. Evol. Microbiol.">
        <title>The Global Catalogue of Microorganisms (GCM) 10K type strain sequencing project: providing services to taxonomists for standard genome sequencing and annotation.</title>
        <authorList>
            <consortium name="The Broad Institute Genomics Platform"/>
            <consortium name="The Broad Institute Genome Sequencing Center for Infectious Disease"/>
            <person name="Wu L."/>
            <person name="Ma J."/>
        </authorList>
    </citation>
    <scope>NUCLEOTIDE SEQUENCE [LARGE SCALE GENOMIC DNA]</scope>
    <source>
        <strain evidence="2">CCUG 56042</strain>
    </source>
</reference>
<evidence type="ECO:0000313" key="1">
    <source>
        <dbReference type="EMBL" id="MFC5430161.1"/>
    </source>
</evidence>
<organism evidence="1 2">
    <name type="scientific">Paraburkholderia denitrificans</name>
    <dbReference type="NCBI Taxonomy" id="694025"/>
    <lineage>
        <taxon>Bacteria</taxon>
        <taxon>Pseudomonadati</taxon>
        <taxon>Pseudomonadota</taxon>
        <taxon>Betaproteobacteria</taxon>
        <taxon>Burkholderiales</taxon>
        <taxon>Burkholderiaceae</taxon>
        <taxon>Paraburkholderia</taxon>
    </lineage>
</organism>
<gene>
    <name evidence="1" type="ORF">ACFPTO_15325</name>
</gene>
<proteinExistence type="predicted"/>
<keyword evidence="2" id="KW-1185">Reference proteome</keyword>
<name>A0ABW0JB36_9BURK</name>
<accession>A0ABW0JB36</accession>
<dbReference type="RefSeq" id="WP_377712380.1">
    <property type="nucleotide sequence ID" value="NZ_JBHSMP010000017.1"/>
</dbReference>
<dbReference type="Proteomes" id="UP001596103">
    <property type="component" value="Unassembled WGS sequence"/>
</dbReference>
<comment type="caution">
    <text evidence="1">The sequence shown here is derived from an EMBL/GenBank/DDBJ whole genome shotgun (WGS) entry which is preliminary data.</text>
</comment>
<protein>
    <submittedName>
        <fullName evidence="1">Uncharacterized protein</fullName>
    </submittedName>
</protein>